<dbReference type="SUPFAM" id="SSF142913">
    <property type="entry name" value="YktB/PF0168-like"/>
    <property type="match status" value="1"/>
</dbReference>
<protein>
    <recommendedName>
        <fullName evidence="1">UPF0637 protein K0T92_02365</fullName>
    </recommendedName>
</protein>
<reference evidence="2 3" key="1">
    <citation type="submission" date="2021-07" db="EMBL/GenBank/DDBJ databases">
        <title>Paenibacillus radiodurans sp. nov., isolated from the southeastern edge of Tengger Desert.</title>
        <authorList>
            <person name="Zhang G."/>
        </authorList>
    </citation>
    <scope>NUCLEOTIDE SEQUENCE [LARGE SCALE GENOMIC DNA]</scope>
    <source>
        <strain evidence="2 3">DT7-4</strain>
    </source>
</reference>
<evidence type="ECO:0000313" key="2">
    <source>
        <dbReference type="EMBL" id="MBW7473588.1"/>
    </source>
</evidence>
<organism evidence="2 3">
    <name type="scientific">Paenibacillus oenotherae</name>
    <dbReference type="NCBI Taxonomy" id="1435645"/>
    <lineage>
        <taxon>Bacteria</taxon>
        <taxon>Bacillati</taxon>
        <taxon>Bacillota</taxon>
        <taxon>Bacilli</taxon>
        <taxon>Bacillales</taxon>
        <taxon>Paenibacillaceae</taxon>
        <taxon>Paenibacillus</taxon>
    </lineage>
</organism>
<dbReference type="RefSeq" id="WP_219871177.1">
    <property type="nucleotide sequence ID" value="NZ_JAHZIJ010000001.1"/>
</dbReference>
<dbReference type="Pfam" id="PF06335">
    <property type="entry name" value="DUF1054"/>
    <property type="match status" value="1"/>
</dbReference>
<proteinExistence type="inferred from homology"/>
<comment type="similarity">
    <text evidence="1">Belongs to the UPF0637 family.</text>
</comment>
<keyword evidence="3" id="KW-1185">Reference proteome</keyword>
<dbReference type="InterPro" id="IPR053707">
    <property type="entry name" value="UPF0637_domain_sf"/>
</dbReference>
<accession>A0ABS7D325</accession>
<dbReference type="PIRSF" id="PIRSF021332">
    <property type="entry name" value="DUF1054"/>
    <property type="match status" value="1"/>
</dbReference>
<dbReference type="Gene3D" id="3.30.930.20">
    <property type="entry name" value="Protein of unknown function DUF1054"/>
    <property type="match status" value="1"/>
</dbReference>
<evidence type="ECO:0000256" key="1">
    <source>
        <dbReference type="HAMAP-Rule" id="MF_01851"/>
    </source>
</evidence>
<evidence type="ECO:0000313" key="3">
    <source>
        <dbReference type="Proteomes" id="UP000812277"/>
    </source>
</evidence>
<dbReference type="InterPro" id="IPR009403">
    <property type="entry name" value="UPF0637"/>
</dbReference>
<name>A0ABS7D325_9BACL</name>
<dbReference type="EMBL" id="JAHZIJ010000001">
    <property type="protein sequence ID" value="MBW7473588.1"/>
    <property type="molecule type" value="Genomic_DNA"/>
</dbReference>
<dbReference type="HAMAP" id="MF_01851">
    <property type="entry name" value="UPF0637"/>
    <property type="match status" value="1"/>
</dbReference>
<dbReference type="Proteomes" id="UP000812277">
    <property type="component" value="Unassembled WGS sequence"/>
</dbReference>
<comment type="caution">
    <text evidence="2">The sequence shown here is derived from an EMBL/GenBank/DDBJ whole genome shotgun (WGS) entry which is preliminary data.</text>
</comment>
<sequence length="228" mass="25567">MPATTETETAPVTATVTEPKSTAFSGFSAHDFDVFHVPGLEARMSVLIERVRPKLEQLGERLSPFLSELVGETIYPHVAKHARRKVNPPNDTWIAFAANKRGYKAHPHFQIGLFGSHLFVQFAIIYESDNKSVFADHALRQLSDMEKHIPAHFVWSGDHMVPGGDTQSELGREGLRKLLERLRTVKASEALCGIIIDRNDPLLMDGEAFIAKAEETFKTLLPLYRMAF</sequence>
<gene>
    <name evidence="2" type="ORF">K0T92_02365</name>
</gene>